<dbReference type="Pfam" id="PF04383">
    <property type="entry name" value="KilA-N"/>
    <property type="match status" value="1"/>
</dbReference>
<keyword evidence="3" id="KW-1185">Reference proteome</keyword>
<dbReference type="PROSITE" id="PS51301">
    <property type="entry name" value="KILA_N"/>
    <property type="match status" value="1"/>
</dbReference>
<organism evidence="2 3">
    <name type="scientific">Nostoc flagelliforme CCNUN1</name>
    <dbReference type="NCBI Taxonomy" id="2038116"/>
    <lineage>
        <taxon>Bacteria</taxon>
        <taxon>Bacillati</taxon>
        <taxon>Cyanobacteriota</taxon>
        <taxon>Cyanophyceae</taxon>
        <taxon>Nostocales</taxon>
        <taxon>Nostocaceae</taxon>
        <taxon>Nostoc</taxon>
    </lineage>
</organism>
<protein>
    <submittedName>
        <fullName evidence="2">Cobalt-zinc-cadmium resistance protein CzcA, Cation efflux system protein CusA</fullName>
    </submittedName>
</protein>
<evidence type="ECO:0000259" key="1">
    <source>
        <dbReference type="PROSITE" id="PS51301"/>
    </source>
</evidence>
<dbReference type="InterPro" id="IPR017880">
    <property type="entry name" value="KilA_N"/>
</dbReference>
<dbReference type="InterPro" id="IPR018004">
    <property type="entry name" value="KilA/APSES_HTH"/>
</dbReference>
<evidence type="ECO:0000313" key="3">
    <source>
        <dbReference type="Proteomes" id="UP000232003"/>
    </source>
</evidence>
<dbReference type="KEGG" id="nfl:COO91_05519"/>
<dbReference type="EMBL" id="CP024785">
    <property type="protein sequence ID" value="AUB39525.1"/>
    <property type="molecule type" value="Genomic_DNA"/>
</dbReference>
<gene>
    <name evidence="2" type="ORF">COO91_05519</name>
</gene>
<sequence length="256" mass="29697">MSNSNIEQFGNLVQDAQRDDEYINATKWCKHFGSRLDNWKQLPETKARSKHLKITESNTEPWIVERVGKTWVTWVHPIMAVHLASYLDPAFANYVAEIFIRYAEADPTLAADIASRQNTVEGLDIINEAVQKQYSLIFARDWLCETSKIRFDFLDKDPWLRHELSESNLVFLLNNKFGLPCKGLVVIHLINEELLEDFLKDKYPNIYQSACRIVQLPSGQHLDISMADETALFSYFFREINDWVKEKGGTDCSFLK</sequence>
<accession>A0A2K8SXP6</accession>
<dbReference type="Proteomes" id="UP000232003">
    <property type="component" value="Chromosome"/>
</dbReference>
<feature type="domain" description="KilA-N" evidence="1">
    <location>
        <begin position="3"/>
        <end position="102"/>
    </location>
</feature>
<name>A0A2K8SXP6_9NOSO</name>
<dbReference type="AlphaFoldDB" id="A0A2K8SXP6"/>
<dbReference type="RefSeq" id="WP_100900508.1">
    <property type="nucleotide sequence ID" value="NZ_CAWNNC010000001.1"/>
</dbReference>
<proteinExistence type="predicted"/>
<evidence type="ECO:0000313" key="2">
    <source>
        <dbReference type="EMBL" id="AUB39525.1"/>
    </source>
</evidence>
<reference evidence="2 3" key="1">
    <citation type="submission" date="2017-11" db="EMBL/GenBank/DDBJ databases">
        <title>Complete genome of a free-living desiccation-tolerant cyanobacterium and its photosynthetic adaptation to extreme terrestrial habitat.</title>
        <authorList>
            <person name="Shang J."/>
        </authorList>
    </citation>
    <scope>NUCLEOTIDE SEQUENCE [LARGE SCALE GENOMIC DNA]</scope>
    <source>
        <strain evidence="2 3">CCNUN1</strain>
    </source>
</reference>
<dbReference type="OrthoDB" id="6966367at2"/>